<dbReference type="InterPro" id="IPR051454">
    <property type="entry name" value="RNA/ubiquinone_mod_enzymes"/>
</dbReference>
<evidence type="ECO:0000259" key="4">
    <source>
        <dbReference type="Pfam" id="PF16325"/>
    </source>
</evidence>
<dbReference type="Gene3D" id="2.40.30.10">
    <property type="entry name" value="Translation factors"/>
    <property type="match status" value="1"/>
</dbReference>
<dbReference type="PROSITE" id="PS01276">
    <property type="entry name" value="PEPTIDASE_U32"/>
    <property type="match status" value="1"/>
</dbReference>
<evidence type="ECO:0000256" key="1">
    <source>
        <dbReference type="ARBA" id="ARBA00022670"/>
    </source>
</evidence>
<sequence length="417" mass="46958">MPQLSAMSDKINKNRKIELLAPAGNYEKLEIAIHYGADAIYLAGKDFSLRNFSGNFTIEELNNAVRFAGKAGVKVYVACNIFSRNHEQEAIKDYLMSLSEIGPDAVIIADPAILLETKNIMPDMPVHLSTQANTTSYKAALFWKNMGVKRINTARELSLKEIKEIVSLGEVDVESFVHGAMCISYSGRCLLSNFMENRDSNHGMCCHPCRFGYAVVEQTRPGEYMPIEEDSRGTYIFNSKDLCMIEHIPELIDAGISSLKIEGRMKGINYLASTVKVYREAIDSWYESPSEYSVKEEWIDELGRISNRGYCTGFYFGRMNETIPNYFDIKPATQRTFIGKVIGSEKENIAITQVRNKLFINDKVDILGVKGPAKRDAIRKITDAQGQQVDFAQPGSIVNILFDNKYEKNDLIRKIGL</sequence>
<dbReference type="InterPro" id="IPR001539">
    <property type="entry name" value="Peptidase_U32"/>
</dbReference>
<dbReference type="GO" id="GO:0006508">
    <property type="term" value="P:proteolysis"/>
    <property type="evidence" value="ECO:0007669"/>
    <property type="project" value="UniProtKB-KW"/>
</dbReference>
<dbReference type="PANTHER" id="PTHR30217">
    <property type="entry name" value="PEPTIDASE U32 FAMILY"/>
    <property type="match status" value="1"/>
</dbReference>
<organism evidence="5">
    <name type="scientific">uncultured Desulfobacterium sp</name>
    <dbReference type="NCBI Taxonomy" id="201089"/>
    <lineage>
        <taxon>Bacteria</taxon>
        <taxon>Pseudomonadati</taxon>
        <taxon>Thermodesulfobacteriota</taxon>
        <taxon>Desulfobacteria</taxon>
        <taxon>Desulfobacterales</taxon>
        <taxon>Desulfobacteriaceae</taxon>
        <taxon>Desulfobacterium</taxon>
        <taxon>environmental samples</taxon>
    </lineage>
</organism>
<feature type="domain" description="Peptidase family U32 C-terminal" evidence="4">
    <location>
        <begin position="335"/>
        <end position="413"/>
    </location>
</feature>
<accession>E1YEZ3</accession>
<dbReference type="GO" id="GO:0008233">
    <property type="term" value="F:peptidase activity"/>
    <property type="evidence" value="ECO:0007669"/>
    <property type="project" value="UniProtKB-KW"/>
</dbReference>
<gene>
    <name evidence="5" type="ORF">N47_J01180</name>
</gene>
<dbReference type="PANTHER" id="PTHR30217:SF6">
    <property type="entry name" value="TRNA HYDROXYLATION PROTEIN P"/>
    <property type="match status" value="1"/>
</dbReference>
<dbReference type="InterPro" id="IPR032525">
    <property type="entry name" value="Peptidase_U32_C"/>
</dbReference>
<keyword evidence="1" id="KW-0645">Protease</keyword>
<keyword evidence="2" id="KW-0378">Hydrolase</keyword>
<protein>
    <recommendedName>
        <fullName evidence="4">Peptidase family U32 C-terminal domain-containing protein</fullName>
    </recommendedName>
</protein>
<name>E1YEZ3_9BACT</name>
<evidence type="ECO:0000313" key="5">
    <source>
        <dbReference type="EMBL" id="CBX29137.1"/>
    </source>
</evidence>
<dbReference type="Pfam" id="PF01136">
    <property type="entry name" value="Peptidase_U32"/>
    <property type="match status" value="1"/>
</dbReference>
<dbReference type="EMBL" id="FR695872">
    <property type="protein sequence ID" value="CBX29137.1"/>
    <property type="molecule type" value="Genomic_DNA"/>
</dbReference>
<proteinExistence type="inferred from homology"/>
<evidence type="ECO:0000256" key="2">
    <source>
        <dbReference type="ARBA" id="ARBA00022801"/>
    </source>
</evidence>
<comment type="similarity">
    <text evidence="3">Belongs to the peptidase U32 family.</text>
</comment>
<reference evidence="5" key="1">
    <citation type="journal article" date="2011" name="Environ. Microbiol.">
        <title>Genomic insights into the metabolic potential of the polycyclic aromatic hydrocarbon degrading sulfate-reducing Deltaproteobacterium N47.</title>
        <authorList>
            <person name="Bergmann F."/>
            <person name="Selesi D."/>
            <person name="Weinmaier T."/>
            <person name="Tischler P."/>
            <person name="Rattei T."/>
            <person name="Meckenstock R.U."/>
        </authorList>
    </citation>
    <scope>NUCLEOTIDE SEQUENCE</scope>
</reference>
<dbReference type="AlphaFoldDB" id="E1YEZ3"/>
<evidence type="ECO:0000256" key="3">
    <source>
        <dbReference type="ARBA" id="ARBA00038374"/>
    </source>
</evidence>
<dbReference type="Pfam" id="PF16325">
    <property type="entry name" value="Peptidase_U32_C"/>
    <property type="match status" value="1"/>
</dbReference>